<feature type="domain" description="HIT" evidence="4">
    <location>
        <begin position="3"/>
        <end position="112"/>
    </location>
</feature>
<feature type="short sequence motif" description="Histidine triad motif" evidence="2 3">
    <location>
        <begin position="97"/>
        <end position="101"/>
    </location>
</feature>
<evidence type="ECO:0000256" key="3">
    <source>
        <dbReference type="PROSITE-ProRule" id="PRU00464"/>
    </source>
</evidence>
<accession>A0A1G1YWI7</accession>
<comment type="caution">
    <text evidence="5">The sequence shown here is derived from an EMBL/GenBank/DDBJ whole genome shotgun (WGS) entry which is preliminary data.</text>
</comment>
<evidence type="ECO:0000313" key="6">
    <source>
        <dbReference type="Proteomes" id="UP000178179"/>
    </source>
</evidence>
<name>A0A1G1YWI7_9BACT</name>
<evidence type="ECO:0000313" key="5">
    <source>
        <dbReference type="EMBL" id="OGY56126.1"/>
    </source>
</evidence>
<dbReference type="InterPro" id="IPR011146">
    <property type="entry name" value="HIT-like"/>
</dbReference>
<proteinExistence type="predicted"/>
<dbReference type="AlphaFoldDB" id="A0A1G1YWI7"/>
<dbReference type="Proteomes" id="UP000178179">
    <property type="component" value="Unassembled WGS sequence"/>
</dbReference>
<dbReference type="PANTHER" id="PTHR46648">
    <property type="entry name" value="HIT FAMILY PROTEIN 1"/>
    <property type="match status" value="1"/>
</dbReference>
<evidence type="ECO:0000256" key="2">
    <source>
        <dbReference type="PIRSR" id="PIRSR601310-3"/>
    </source>
</evidence>
<gene>
    <name evidence="5" type="ORF">A2119_02870</name>
</gene>
<dbReference type="Gene3D" id="3.30.428.10">
    <property type="entry name" value="HIT-like"/>
    <property type="match status" value="1"/>
</dbReference>
<dbReference type="InterPro" id="IPR036265">
    <property type="entry name" value="HIT-like_sf"/>
</dbReference>
<dbReference type="PROSITE" id="PS51084">
    <property type="entry name" value="HIT_2"/>
    <property type="match status" value="1"/>
</dbReference>
<dbReference type="SUPFAM" id="SSF54197">
    <property type="entry name" value="HIT-like"/>
    <property type="match status" value="1"/>
</dbReference>
<dbReference type="PANTHER" id="PTHR46648:SF1">
    <property type="entry name" value="ADENOSINE 5'-MONOPHOSPHORAMIDASE HNT1"/>
    <property type="match status" value="1"/>
</dbReference>
<dbReference type="InterPro" id="IPR001310">
    <property type="entry name" value="Histidine_triad_HIT"/>
</dbReference>
<feature type="active site" description="Tele-AMP-histidine intermediate" evidence="1">
    <location>
        <position position="99"/>
    </location>
</feature>
<evidence type="ECO:0000256" key="1">
    <source>
        <dbReference type="PIRSR" id="PIRSR601310-1"/>
    </source>
</evidence>
<dbReference type="GO" id="GO:0003824">
    <property type="term" value="F:catalytic activity"/>
    <property type="evidence" value="ECO:0007669"/>
    <property type="project" value="InterPro"/>
</dbReference>
<reference evidence="5 6" key="1">
    <citation type="journal article" date="2016" name="Nat. Commun.">
        <title>Thousands of microbial genomes shed light on interconnected biogeochemical processes in an aquifer system.</title>
        <authorList>
            <person name="Anantharaman K."/>
            <person name="Brown C.T."/>
            <person name="Hug L.A."/>
            <person name="Sharon I."/>
            <person name="Castelle C.J."/>
            <person name="Probst A.J."/>
            <person name="Thomas B.C."/>
            <person name="Singh A."/>
            <person name="Wilkins M.J."/>
            <person name="Karaoz U."/>
            <person name="Brodie E.L."/>
            <person name="Williams K.H."/>
            <person name="Hubbard S.S."/>
            <person name="Banfield J.F."/>
        </authorList>
    </citation>
    <scope>NUCLEOTIDE SEQUENCE [LARGE SCALE GENOMIC DNA]</scope>
</reference>
<dbReference type="GO" id="GO:0009117">
    <property type="term" value="P:nucleotide metabolic process"/>
    <property type="evidence" value="ECO:0007669"/>
    <property type="project" value="TreeGrafter"/>
</dbReference>
<dbReference type="EMBL" id="MHIS01000021">
    <property type="protein sequence ID" value="OGY56126.1"/>
    <property type="molecule type" value="Genomic_DNA"/>
</dbReference>
<organism evidence="5 6">
    <name type="scientific">Candidatus Colwellbacteria bacterium GWA2_46_10</name>
    <dbReference type="NCBI Taxonomy" id="1797684"/>
    <lineage>
        <taxon>Bacteria</taxon>
        <taxon>Candidatus Colwelliibacteriota</taxon>
    </lineage>
</organism>
<evidence type="ECO:0000259" key="4">
    <source>
        <dbReference type="PROSITE" id="PS51084"/>
    </source>
</evidence>
<sequence>MSAIEECPFCHADERKIKENDLAFVILSNPRKMKGHFLVVPKRHVEKPWELIDREVKAIFSLVFFVQKKVSEKLSVGCDVRQNYRPFLKQGRVKVDHVHYHIMPRDFEDELYTKIEYKEAEMFAELTPEERGEMEKVLS</sequence>
<dbReference type="Pfam" id="PF01230">
    <property type="entry name" value="HIT"/>
    <property type="match status" value="1"/>
</dbReference>
<protein>
    <recommendedName>
        <fullName evidence="4">HIT domain-containing protein</fullName>
    </recommendedName>
</protein>